<dbReference type="Proteomes" id="UP000016462">
    <property type="component" value="Unassembled WGS sequence"/>
</dbReference>
<dbReference type="OrthoDB" id="9993075at2"/>
<reference evidence="1 2" key="1">
    <citation type="journal article" date="2013" name="Genome Announc.">
        <title>First draft genome sequence from a member of the genus agrococcus, isolated from modern microbialites.</title>
        <authorList>
            <person name="White R.A.III."/>
            <person name="Grassa C.J."/>
            <person name="Suttle C.A."/>
        </authorList>
    </citation>
    <scope>NUCLEOTIDE SEQUENCE [LARGE SCALE GENOMIC DNA]</scope>
    <source>
        <strain evidence="1 2">RW1</strain>
    </source>
</reference>
<evidence type="ECO:0000313" key="2">
    <source>
        <dbReference type="Proteomes" id="UP000016462"/>
    </source>
</evidence>
<name>U1LLY1_9MICO</name>
<keyword evidence="2" id="KW-1185">Reference proteome</keyword>
<dbReference type="RefSeq" id="WP_021011540.1">
    <property type="nucleotide sequence ID" value="NZ_ASHR01000035.1"/>
</dbReference>
<dbReference type="AlphaFoldDB" id="U1LLY1"/>
<accession>U1LLY1</accession>
<proteinExistence type="predicted"/>
<protein>
    <submittedName>
        <fullName evidence="1">Uncharacterized protein</fullName>
    </submittedName>
</protein>
<gene>
    <name evidence="1" type="ORF">L332_02375</name>
</gene>
<evidence type="ECO:0000313" key="1">
    <source>
        <dbReference type="EMBL" id="ERG63299.1"/>
    </source>
</evidence>
<dbReference type="EMBL" id="ASHR01000035">
    <property type="protein sequence ID" value="ERG63299.1"/>
    <property type="molecule type" value="Genomic_DNA"/>
</dbReference>
<comment type="caution">
    <text evidence="1">The sequence shown here is derived from an EMBL/GenBank/DDBJ whole genome shotgun (WGS) entry which is preliminary data.</text>
</comment>
<sequence length="215" mass="23237">MRADATHRFTFDVTGGGSFECIGRTRSEAEQVARHAGAPVRLRAQTPLGPREGDAEARRMLRGSRLGNPVWKHDLHELVQVLDHVRMCGGAASVVPVAALLPEDIAARGIQPCSVHEHEPWPDGRVPVDAPAGITVCIEEDGGWKLHLMHSAPLPPRFAQLEWERCEHGNPAVSMVPGCSVWTVAEEVMMALLLSVGMRPGELSAKPMLPSGFVG</sequence>
<organism evidence="1 2">
    <name type="scientific">Agrococcus pavilionensis RW1</name>
    <dbReference type="NCBI Taxonomy" id="1330458"/>
    <lineage>
        <taxon>Bacteria</taxon>
        <taxon>Bacillati</taxon>
        <taxon>Actinomycetota</taxon>
        <taxon>Actinomycetes</taxon>
        <taxon>Micrococcales</taxon>
        <taxon>Microbacteriaceae</taxon>
        <taxon>Agrococcus</taxon>
    </lineage>
</organism>